<keyword evidence="1" id="KW-1133">Transmembrane helix</keyword>
<reference evidence="3" key="1">
    <citation type="submission" date="2022-11" db="UniProtKB">
        <authorList>
            <consortium name="WormBaseParasite"/>
        </authorList>
    </citation>
    <scope>IDENTIFICATION</scope>
</reference>
<keyword evidence="2" id="KW-1185">Reference proteome</keyword>
<organism evidence="2 3">
    <name type="scientific">Acrobeloides nanus</name>
    <dbReference type="NCBI Taxonomy" id="290746"/>
    <lineage>
        <taxon>Eukaryota</taxon>
        <taxon>Metazoa</taxon>
        <taxon>Ecdysozoa</taxon>
        <taxon>Nematoda</taxon>
        <taxon>Chromadorea</taxon>
        <taxon>Rhabditida</taxon>
        <taxon>Tylenchina</taxon>
        <taxon>Cephalobomorpha</taxon>
        <taxon>Cephaloboidea</taxon>
        <taxon>Cephalobidae</taxon>
        <taxon>Acrobeloides</taxon>
    </lineage>
</organism>
<sequence length="231" mass="26278">MVKVHTLGNSRRFNDNAPEYYPTACCEILHVSHAVYAASSLQVFLNVIRELSTRLIFICTVFQIIFTIVVACLYYTLESRNFLNAIEVFRPAVVFIGLVNLIGIFCALIGVLLEREIFVQIQITFLCGLVVICDAIAFCLVFTMAMGKKLTLTEKLPKYLVNGDEFEKILGPFWLYICAILLHMTAASTMCILGINRRYTMYIQQKVAYSQLQTEQPTTITVNREESFIKI</sequence>
<dbReference type="AlphaFoldDB" id="A0A914DSU0"/>
<dbReference type="Proteomes" id="UP000887540">
    <property type="component" value="Unplaced"/>
</dbReference>
<accession>A0A914DSU0</accession>
<dbReference type="WBParaSite" id="ACRNAN_scaffold3617.g32966.t2">
    <property type="protein sequence ID" value="ACRNAN_scaffold3617.g32966.t2"/>
    <property type="gene ID" value="ACRNAN_scaffold3617.g32966"/>
</dbReference>
<feature type="transmembrane region" description="Helical" evidence="1">
    <location>
        <begin position="55"/>
        <end position="77"/>
    </location>
</feature>
<keyword evidence="1" id="KW-0472">Membrane</keyword>
<proteinExistence type="predicted"/>
<name>A0A914DSU0_9BILA</name>
<keyword evidence="1" id="KW-0812">Transmembrane</keyword>
<evidence type="ECO:0000313" key="3">
    <source>
        <dbReference type="WBParaSite" id="ACRNAN_scaffold3617.g32966.t2"/>
    </source>
</evidence>
<evidence type="ECO:0000256" key="1">
    <source>
        <dbReference type="SAM" id="Phobius"/>
    </source>
</evidence>
<protein>
    <submittedName>
        <fullName evidence="3">Uncharacterized protein</fullName>
    </submittedName>
</protein>
<feature type="transmembrane region" description="Helical" evidence="1">
    <location>
        <begin position="173"/>
        <end position="195"/>
    </location>
</feature>
<evidence type="ECO:0000313" key="2">
    <source>
        <dbReference type="Proteomes" id="UP000887540"/>
    </source>
</evidence>
<feature type="transmembrane region" description="Helical" evidence="1">
    <location>
        <begin position="89"/>
        <end position="113"/>
    </location>
</feature>
<feature type="transmembrane region" description="Helical" evidence="1">
    <location>
        <begin position="125"/>
        <end position="146"/>
    </location>
</feature>